<dbReference type="AlphaFoldDB" id="A0A857J7Y5"/>
<accession>A0A857J7Y5</accession>
<keyword evidence="2" id="KW-1185">Reference proteome</keyword>
<dbReference type="RefSeq" id="WP_160552960.1">
    <property type="nucleotide sequence ID" value="NZ_CP047650.1"/>
</dbReference>
<reference evidence="1 2" key="1">
    <citation type="submission" date="2020-01" db="EMBL/GenBank/DDBJ databases">
        <title>Genome sequencing of strain KACC 21265.</title>
        <authorList>
            <person name="Heo J."/>
            <person name="Kim S.-J."/>
            <person name="Kim J.-S."/>
            <person name="Hong S.-B."/>
            <person name="Kwon S.-W."/>
        </authorList>
    </citation>
    <scope>NUCLEOTIDE SEQUENCE [LARGE SCALE GENOMIC DNA]</scope>
    <source>
        <strain evidence="1 2">KACC 21265</strain>
    </source>
</reference>
<name>A0A857J7Y5_9BURK</name>
<protein>
    <submittedName>
        <fullName evidence="1">Uncharacterized protein</fullName>
    </submittedName>
</protein>
<organism evidence="1 2">
    <name type="scientific">Xylophilus rhododendri</name>
    <dbReference type="NCBI Taxonomy" id="2697032"/>
    <lineage>
        <taxon>Bacteria</taxon>
        <taxon>Pseudomonadati</taxon>
        <taxon>Pseudomonadota</taxon>
        <taxon>Betaproteobacteria</taxon>
        <taxon>Burkholderiales</taxon>
        <taxon>Xylophilus</taxon>
    </lineage>
</organism>
<dbReference type="Proteomes" id="UP000464787">
    <property type="component" value="Chromosome"/>
</dbReference>
<evidence type="ECO:0000313" key="2">
    <source>
        <dbReference type="Proteomes" id="UP000464787"/>
    </source>
</evidence>
<gene>
    <name evidence="1" type="ORF">GT347_15055</name>
</gene>
<sequence length="147" mass="15021">MVGPVRLGPLDLAGPLAAVLQVQAGRLGVRARRTAAGAGSGGAGAAGARRPGLQEAVVAQVAQVASQGPASPRALLDAFLRGVLVHVFGEQVGEQVIEDTEFQKIVVATRQAIESDPQLARKAHGLTSHLMEELARTGPAARAPDQA</sequence>
<evidence type="ECO:0000313" key="1">
    <source>
        <dbReference type="EMBL" id="QHI99179.1"/>
    </source>
</evidence>
<dbReference type="EMBL" id="CP047650">
    <property type="protein sequence ID" value="QHI99179.1"/>
    <property type="molecule type" value="Genomic_DNA"/>
</dbReference>
<proteinExistence type="predicted"/>
<dbReference type="KEGG" id="xyk:GT347_15055"/>